<dbReference type="InterPro" id="IPR017964">
    <property type="entry name" value="DNA-dir_DNA_pol_B_CS"/>
</dbReference>
<evidence type="ECO:0000259" key="9">
    <source>
        <dbReference type="Pfam" id="PF00136"/>
    </source>
</evidence>
<protein>
    <recommendedName>
        <fullName evidence="7">DNA polymerase</fullName>
        <ecNumber evidence="7">2.7.7.7</ecNumber>
    </recommendedName>
</protein>
<feature type="region of interest" description="Disordered" evidence="8">
    <location>
        <begin position="974"/>
        <end position="1025"/>
    </location>
</feature>
<dbReference type="InterPro" id="IPR006172">
    <property type="entry name" value="DNA-dir_DNA_pol_B"/>
</dbReference>
<evidence type="ECO:0000256" key="4">
    <source>
        <dbReference type="ARBA" id="ARBA00022932"/>
    </source>
</evidence>
<dbReference type="AlphaFoldDB" id="A0A4Y2UPU8"/>
<evidence type="ECO:0000256" key="3">
    <source>
        <dbReference type="ARBA" id="ARBA00022695"/>
    </source>
</evidence>
<dbReference type="GO" id="GO:0006261">
    <property type="term" value="P:DNA-templated DNA replication"/>
    <property type="evidence" value="ECO:0007669"/>
    <property type="project" value="TreeGrafter"/>
</dbReference>
<comment type="caution">
    <text evidence="11">The sequence shown here is derived from an EMBL/GenBank/DDBJ whole genome shotgun (WGS) entry which is preliminary data.</text>
</comment>
<organism evidence="11 12">
    <name type="scientific">Araneus ventricosus</name>
    <name type="common">Orbweaver spider</name>
    <name type="synonym">Epeira ventricosa</name>
    <dbReference type="NCBI Taxonomy" id="182803"/>
    <lineage>
        <taxon>Eukaryota</taxon>
        <taxon>Metazoa</taxon>
        <taxon>Ecdysozoa</taxon>
        <taxon>Arthropoda</taxon>
        <taxon>Chelicerata</taxon>
        <taxon>Arachnida</taxon>
        <taxon>Araneae</taxon>
        <taxon>Araneomorphae</taxon>
        <taxon>Entelegynae</taxon>
        <taxon>Araneoidea</taxon>
        <taxon>Araneidae</taxon>
        <taxon>Araneus</taxon>
    </lineage>
</organism>
<dbReference type="Pfam" id="PF03104">
    <property type="entry name" value="DNA_pol_B_exo1"/>
    <property type="match status" value="1"/>
</dbReference>
<dbReference type="OrthoDB" id="6429540at2759"/>
<dbReference type="InterPro" id="IPR036397">
    <property type="entry name" value="RNaseH_sf"/>
</dbReference>
<dbReference type="InterPro" id="IPR050240">
    <property type="entry name" value="DNA_pol_type-B"/>
</dbReference>
<dbReference type="SMART" id="SM00486">
    <property type="entry name" value="POLBc"/>
    <property type="match status" value="1"/>
</dbReference>
<evidence type="ECO:0000259" key="10">
    <source>
        <dbReference type="Pfam" id="PF03104"/>
    </source>
</evidence>
<dbReference type="GO" id="GO:0003887">
    <property type="term" value="F:DNA-directed DNA polymerase activity"/>
    <property type="evidence" value="ECO:0007669"/>
    <property type="project" value="UniProtKB-KW"/>
</dbReference>
<keyword evidence="3 7" id="KW-0548">Nucleotidyltransferase</keyword>
<feature type="compositionally biased region" description="Basic and acidic residues" evidence="8">
    <location>
        <begin position="1007"/>
        <end position="1025"/>
    </location>
</feature>
<evidence type="ECO:0000256" key="5">
    <source>
        <dbReference type="ARBA" id="ARBA00023125"/>
    </source>
</evidence>
<keyword evidence="5 7" id="KW-0238">DNA-binding</keyword>
<dbReference type="InterPro" id="IPR012337">
    <property type="entry name" value="RNaseH-like_sf"/>
</dbReference>
<comment type="similarity">
    <text evidence="1 7">Belongs to the DNA polymerase type-B family.</text>
</comment>
<evidence type="ECO:0000313" key="11">
    <source>
        <dbReference type="EMBL" id="GBO13716.1"/>
    </source>
</evidence>
<dbReference type="Gene3D" id="3.30.420.10">
    <property type="entry name" value="Ribonuclease H-like superfamily/Ribonuclease H"/>
    <property type="match status" value="1"/>
</dbReference>
<evidence type="ECO:0000256" key="8">
    <source>
        <dbReference type="SAM" id="MobiDB-lite"/>
    </source>
</evidence>
<dbReference type="SUPFAM" id="SSF56672">
    <property type="entry name" value="DNA/RNA polymerases"/>
    <property type="match status" value="1"/>
</dbReference>
<dbReference type="InterPro" id="IPR023211">
    <property type="entry name" value="DNA_pol_palm_dom_sf"/>
</dbReference>
<dbReference type="Pfam" id="PF00136">
    <property type="entry name" value="DNA_pol_B"/>
    <property type="match status" value="1"/>
</dbReference>
<feature type="domain" description="DNA-directed DNA polymerase family B multifunctional" evidence="9">
    <location>
        <begin position="481"/>
        <end position="829"/>
    </location>
</feature>
<dbReference type="SUPFAM" id="SSF53098">
    <property type="entry name" value="Ribonuclease H-like"/>
    <property type="match status" value="1"/>
</dbReference>
<dbReference type="PANTHER" id="PTHR10322">
    <property type="entry name" value="DNA POLYMERASE CATALYTIC SUBUNIT"/>
    <property type="match status" value="1"/>
</dbReference>
<dbReference type="EC" id="2.7.7.7" evidence="7"/>
<dbReference type="Gene3D" id="1.10.287.690">
    <property type="entry name" value="Helix hairpin bin"/>
    <property type="match status" value="1"/>
</dbReference>
<keyword evidence="4 7" id="KW-0239">DNA-directed DNA polymerase</keyword>
<dbReference type="InterPro" id="IPR043502">
    <property type="entry name" value="DNA/RNA_pol_sf"/>
</dbReference>
<dbReference type="InterPro" id="IPR006134">
    <property type="entry name" value="DNA-dir_DNA_pol_B_multi_dom"/>
</dbReference>
<dbReference type="PROSITE" id="PS00116">
    <property type="entry name" value="DNA_POLYMERASE_B"/>
    <property type="match status" value="1"/>
</dbReference>
<keyword evidence="7" id="KW-0235">DNA replication</keyword>
<gene>
    <name evidence="11" type="ORF">AVEN_79263_1</name>
</gene>
<sequence>MFSIRWEKYVPKLPLKRKHDNFITVKITCLDAVGQTYQFLKQYEEWIGVCTNRIQLVVRKLKIAFPGCQIRYERLGDKLYKKVLPYFEERLITGKLTYSSKPFYKLYINASLEDVGIFFNIYKIAYYEKSDWLVRIYIDLCTRYNSRSFYYKWYNVSNASPNLIESFRMIPEKTDSPNWMIAAFDLETVPLSGENRIPTGSDSKDRIVMISVVKWNKTKVEYHLLYLTPCPKTPPLDLSSIRYDAQKINCNTVQCDTEQELLRQFHELIRDVHVLTGYNINNFDFPCIFARLVFRKMKNILKHYSSKTIGDYIVTTFQNKIVIDMYTYFRIFSNYNLPGFKLDDVAKAKLGKAKIPIKSIGIHSWYVSKCVTRSLLDSNDVKECFELLKPKNMKEEVFGTFKMFLEYCVIDSELVRQLFNNETALHFLIERGNFNGMDVGKALHLGNSNYLKELIKTMGTFLGNFININFFTNKTECQKLESMFVNGTYQGALNYFKRQDYFKNIVVMDFTSMYPCSLLSTNLCYGTCTILTREEYANSSTAQSLTAIPFRNHSDEDFKIDTNGSYNKEFFDYPSFDPDRDNFVIVVNQKDEAFLPQLVLYFLNLRKYHQKEYKKSNDVYHYNSQLNIKILINSLYGIMASKDSCLAKLEIAIAIVTLARYQLLGCYHKVTRNGYEVVYADTDSLMVKDYPHNNCDELNAFLQKQKHVEIKFEERFKCLLVLSKKKYIFETENGKLITKGFQKKINDLVKFMTNNILKHVMNPDRDSNPNEGWIIWINTLLKAKYLCRDPRKYAISRKTKNLEEYKSTTCATAKMLQKYPEKAGEFIEYTYSRADVAAKEASKWIMDIEDVEYLDFQQLFRTQEKNFIDLLNIKFWKLSNPYEPCLEPLNDKTVLNFYHPCQTTLEDKSIKNLMVRHALRKLDVQRYYRYPPDEIKLLPGNIEASKNNIYDPRIFLSNYHYKLLHHFPVGRYKVDPSESEGTESESEGTESESEGTPDKGALTDLDQGSKDTELEKDLELKNTEL</sequence>
<dbReference type="PRINTS" id="PR00106">
    <property type="entry name" value="DNAPOLB"/>
</dbReference>
<evidence type="ECO:0000313" key="12">
    <source>
        <dbReference type="Proteomes" id="UP000499080"/>
    </source>
</evidence>
<comment type="catalytic activity">
    <reaction evidence="6 7">
        <text>DNA(n) + a 2'-deoxyribonucleoside 5'-triphosphate = DNA(n+1) + diphosphate</text>
        <dbReference type="Rhea" id="RHEA:22508"/>
        <dbReference type="Rhea" id="RHEA-COMP:17339"/>
        <dbReference type="Rhea" id="RHEA-COMP:17340"/>
        <dbReference type="ChEBI" id="CHEBI:33019"/>
        <dbReference type="ChEBI" id="CHEBI:61560"/>
        <dbReference type="ChEBI" id="CHEBI:173112"/>
        <dbReference type="EC" id="2.7.7.7"/>
    </reaction>
</comment>
<dbReference type="EMBL" id="BGPR01037975">
    <property type="protein sequence ID" value="GBO13716.1"/>
    <property type="molecule type" value="Genomic_DNA"/>
</dbReference>
<feature type="non-terminal residue" evidence="11">
    <location>
        <position position="1025"/>
    </location>
</feature>
<dbReference type="GO" id="GO:0000166">
    <property type="term" value="F:nucleotide binding"/>
    <property type="evidence" value="ECO:0007669"/>
    <property type="project" value="InterPro"/>
</dbReference>
<accession>A0A4Y2UPU8</accession>
<name>A0A4Y2UPU8_ARAVE</name>
<evidence type="ECO:0000256" key="7">
    <source>
        <dbReference type="RuleBase" id="RU000442"/>
    </source>
</evidence>
<dbReference type="PANTHER" id="PTHR10322:SF23">
    <property type="entry name" value="DNA POLYMERASE DELTA CATALYTIC SUBUNIT"/>
    <property type="match status" value="1"/>
</dbReference>
<evidence type="ECO:0000256" key="1">
    <source>
        <dbReference type="ARBA" id="ARBA00005755"/>
    </source>
</evidence>
<feature type="domain" description="DNA-directed DNA polymerase family B exonuclease" evidence="10">
    <location>
        <begin position="172"/>
        <end position="345"/>
    </location>
</feature>
<proteinExistence type="inferred from homology"/>
<reference evidence="11 12" key="1">
    <citation type="journal article" date="2019" name="Sci. Rep.">
        <title>Orb-weaving spider Araneus ventricosus genome elucidates the spidroin gene catalogue.</title>
        <authorList>
            <person name="Kono N."/>
            <person name="Nakamura H."/>
            <person name="Ohtoshi R."/>
            <person name="Moran D.A.P."/>
            <person name="Shinohara A."/>
            <person name="Yoshida Y."/>
            <person name="Fujiwara M."/>
            <person name="Mori M."/>
            <person name="Tomita M."/>
            <person name="Arakawa K."/>
        </authorList>
    </citation>
    <scope>NUCLEOTIDE SEQUENCE [LARGE SCALE GENOMIC DNA]</scope>
</reference>
<dbReference type="Proteomes" id="UP000499080">
    <property type="component" value="Unassembled WGS sequence"/>
</dbReference>
<dbReference type="GO" id="GO:0042575">
    <property type="term" value="C:DNA polymerase complex"/>
    <property type="evidence" value="ECO:0007669"/>
    <property type="project" value="UniProtKB-ARBA"/>
</dbReference>
<dbReference type="GO" id="GO:0003677">
    <property type="term" value="F:DNA binding"/>
    <property type="evidence" value="ECO:0007669"/>
    <property type="project" value="UniProtKB-KW"/>
</dbReference>
<feature type="compositionally biased region" description="Acidic residues" evidence="8">
    <location>
        <begin position="977"/>
        <end position="995"/>
    </location>
</feature>
<dbReference type="InterPro" id="IPR006133">
    <property type="entry name" value="DNA-dir_DNA_pol_B_exonuc"/>
</dbReference>
<evidence type="ECO:0000256" key="2">
    <source>
        <dbReference type="ARBA" id="ARBA00022679"/>
    </source>
</evidence>
<keyword evidence="2 7" id="KW-0808">Transferase</keyword>
<evidence type="ECO:0000256" key="6">
    <source>
        <dbReference type="ARBA" id="ARBA00049244"/>
    </source>
</evidence>
<dbReference type="Gene3D" id="3.90.1600.10">
    <property type="entry name" value="Palm domain of DNA polymerase"/>
    <property type="match status" value="1"/>
</dbReference>
<keyword evidence="12" id="KW-1185">Reference proteome</keyword>